<sequence length="249" mass="28172">MLIAHHWLGFIPLMVLISSTFAAPTATAPTSILYRVTVLYADGKPLERVARPVQTRINNFITLMGPKLEDEGAKSMKYLYQLPALDPKKEPELQDVFDPPLGYADDPRKTVYLEFIGGTFCKKGCYAYLVTTGRSKDANNKLPTVLHSTDNLMRLGAIIAKTGIPWFIICLIGFPHNSHAVKCIISNISSSWIILSRYKVGSGRGPWSLGLLLRLQTLRLREKGRVGFRVRRLRKRRIYPVLPPRRRIK</sequence>
<keyword evidence="3" id="KW-1185">Reference proteome</keyword>
<proteinExistence type="predicted"/>
<protein>
    <submittedName>
        <fullName evidence="2">Uncharacterized protein</fullName>
    </submittedName>
</protein>
<dbReference type="EMBL" id="JADNRY010000109">
    <property type="protein sequence ID" value="KAF9065107.1"/>
    <property type="molecule type" value="Genomic_DNA"/>
</dbReference>
<gene>
    <name evidence="2" type="ORF">BDP27DRAFT_81347</name>
</gene>
<dbReference type="AlphaFoldDB" id="A0A9P5PKY4"/>
<name>A0A9P5PKY4_9AGAR</name>
<organism evidence="2 3">
    <name type="scientific">Rhodocollybia butyracea</name>
    <dbReference type="NCBI Taxonomy" id="206335"/>
    <lineage>
        <taxon>Eukaryota</taxon>
        <taxon>Fungi</taxon>
        <taxon>Dikarya</taxon>
        <taxon>Basidiomycota</taxon>
        <taxon>Agaricomycotina</taxon>
        <taxon>Agaricomycetes</taxon>
        <taxon>Agaricomycetidae</taxon>
        <taxon>Agaricales</taxon>
        <taxon>Marasmiineae</taxon>
        <taxon>Omphalotaceae</taxon>
        <taxon>Rhodocollybia</taxon>
    </lineage>
</organism>
<evidence type="ECO:0000313" key="2">
    <source>
        <dbReference type="EMBL" id="KAF9065107.1"/>
    </source>
</evidence>
<dbReference type="Proteomes" id="UP000772434">
    <property type="component" value="Unassembled WGS sequence"/>
</dbReference>
<feature type="signal peptide" evidence="1">
    <location>
        <begin position="1"/>
        <end position="22"/>
    </location>
</feature>
<feature type="chain" id="PRO_5040460466" evidence="1">
    <location>
        <begin position="23"/>
        <end position="249"/>
    </location>
</feature>
<reference evidence="2" key="1">
    <citation type="submission" date="2020-11" db="EMBL/GenBank/DDBJ databases">
        <authorList>
            <consortium name="DOE Joint Genome Institute"/>
            <person name="Ahrendt S."/>
            <person name="Riley R."/>
            <person name="Andreopoulos W."/>
            <person name="Labutti K."/>
            <person name="Pangilinan J."/>
            <person name="Ruiz-Duenas F.J."/>
            <person name="Barrasa J.M."/>
            <person name="Sanchez-Garcia M."/>
            <person name="Camarero S."/>
            <person name="Miyauchi S."/>
            <person name="Serrano A."/>
            <person name="Linde D."/>
            <person name="Babiker R."/>
            <person name="Drula E."/>
            <person name="Ayuso-Fernandez I."/>
            <person name="Pacheco R."/>
            <person name="Padilla G."/>
            <person name="Ferreira P."/>
            <person name="Barriuso J."/>
            <person name="Kellner H."/>
            <person name="Castanera R."/>
            <person name="Alfaro M."/>
            <person name="Ramirez L."/>
            <person name="Pisabarro A.G."/>
            <person name="Kuo A."/>
            <person name="Tritt A."/>
            <person name="Lipzen A."/>
            <person name="He G."/>
            <person name="Yan M."/>
            <person name="Ng V."/>
            <person name="Cullen D."/>
            <person name="Martin F."/>
            <person name="Rosso M.-N."/>
            <person name="Henrissat B."/>
            <person name="Hibbett D."/>
            <person name="Martinez A.T."/>
            <person name="Grigoriev I.V."/>
        </authorList>
    </citation>
    <scope>NUCLEOTIDE SEQUENCE</scope>
    <source>
        <strain evidence="2">AH 40177</strain>
    </source>
</reference>
<comment type="caution">
    <text evidence="2">The sequence shown here is derived from an EMBL/GenBank/DDBJ whole genome shotgun (WGS) entry which is preliminary data.</text>
</comment>
<keyword evidence="1" id="KW-0732">Signal</keyword>
<accession>A0A9P5PKY4</accession>
<evidence type="ECO:0000256" key="1">
    <source>
        <dbReference type="SAM" id="SignalP"/>
    </source>
</evidence>
<evidence type="ECO:0000313" key="3">
    <source>
        <dbReference type="Proteomes" id="UP000772434"/>
    </source>
</evidence>